<gene>
    <name evidence="2" type="ORF">H663_020725</name>
</gene>
<protein>
    <recommendedName>
        <fullName evidence="1">YDG domain-containing protein</fullName>
    </recommendedName>
</protein>
<organism evidence="2 3">
    <name type="scientific">Limnohabitans planktonicus II-D5</name>
    <dbReference type="NCBI Taxonomy" id="1293045"/>
    <lineage>
        <taxon>Bacteria</taxon>
        <taxon>Pseudomonadati</taxon>
        <taxon>Pseudomonadota</taxon>
        <taxon>Betaproteobacteria</taxon>
        <taxon>Burkholderiales</taxon>
        <taxon>Comamonadaceae</taxon>
        <taxon>Limnohabitans</taxon>
    </lineage>
</organism>
<evidence type="ECO:0000313" key="3">
    <source>
        <dbReference type="Proteomes" id="UP000037507"/>
    </source>
</evidence>
<comment type="caution">
    <text evidence="2">The sequence shown here is derived from an EMBL/GenBank/DDBJ whole genome shotgun (WGS) entry which is preliminary data.</text>
</comment>
<evidence type="ECO:0000313" key="2">
    <source>
        <dbReference type="EMBL" id="PVE04870.1"/>
    </source>
</evidence>
<dbReference type="Proteomes" id="UP000037507">
    <property type="component" value="Unassembled WGS sequence"/>
</dbReference>
<dbReference type="InterPro" id="IPR041248">
    <property type="entry name" value="YDG"/>
</dbReference>
<evidence type="ECO:0000259" key="1">
    <source>
        <dbReference type="Pfam" id="PF18657"/>
    </source>
</evidence>
<feature type="domain" description="YDG" evidence="1">
    <location>
        <begin position="72"/>
        <end position="156"/>
    </location>
</feature>
<keyword evidence="3" id="KW-1185">Reference proteome</keyword>
<proteinExistence type="predicted"/>
<accession>A0A2T7SPD2</accession>
<feature type="non-terminal residue" evidence="2">
    <location>
        <position position="214"/>
    </location>
</feature>
<feature type="non-terminal residue" evidence="2">
    <location>
        <position position="1"/>
    </location>
</feature>
<reference evidence="2" key="1">
    <citation type="submission" date="2017-04" db="EMBL/GenBank/DDBJ databases">
        <title>Unexpected and diverse lifestyles within the genus Limnohabitans.</title>
        <authorList>
            <person name="Kasalicky V."/>
            <person name="Mehrshad M."/>
            <person name="Andrei S.-A."/>
            <person name="Salcher M."/>
            <person name="Kratochvilova H."/>
            <person name="Simek K."/>
            <person name="Ghai R."/>
        </authorList>
    </citation>
    <scope>NUCLEOTIDE SEQUENCE [LARGE SCALE GENOMIC DNA]</scope>
    <source>
        <strain evidence="2">II-D5</strain>
    </source>
</reference>
<dbReference type="RefSeq" id="WP_240620616.1">
    <property type="nucleotide sequence ID" value="NZ_LFYT02000136.1"/>
</dbReference>
<dbReference type="Pfam" id="PF18657">
    <property type="entry name" value="YDG"/>
    <property type="match status" value="1"/>
</dbReference>
<dbReference type="AlphaFoldDB" id="A0A2T7SPD2"/>
<dbReference type="EMBL" id="LFYT02000136">
    <property type="protein sequence ID" value="PVE04870.1"/>
    <property type="molecule type" value="Genomic_DNA"/>
</dbReference>
<name>A0A2T7SPD2_9BURK</name>
<sequence length="214" mass="20599">ITATGVTVGGVAETATVNKASGTYNSKNVNAATTVTATLVATDFAAGTADLSNYNLPTTVSTVVGGGTISKANLAVAMSNQNKTYDGTTAAALATGAITATGVTVGGVAETATVNKASGTYNDKNVNAATTVTATLVATDFAAGTADLSNYNLPTTVSTVVGGGTISKANLAVAMSNQNKTYDGTTAAALATGAITATGVTVGGVAETATVNKA</sequence>